<organism evidence="1 2">
    <name type="scientific">Hymenolepis diminuta</name>
    <name type="common">Rat tapeworm</name>
    <dbReference type="NCBI Taxonomy" id="6216"/>
    <lineage>
        <taxon>Eukaryota</taxon>
        <taxon>Metazoa</taxon>
        <taxon>Spiralia</taxon>
        <taxon>Lophotrochozoa</taxon>
        <taxon>Platyhelminthes</taxon>
        <taxon>Cestoda</taxon>
        <taxon>Eucestoda</taxon>
        <taxon>Cyclophyllidea</taxon>
        <taxon>Hymenolepididae</taxon>
        <taxon>Hymenolepis</taxon>
    </lineage>
</organism>
<dbReference type="Proteomes" id="UP000321570">
    <property type="component" value="Unassembled WGS sequence"/>
</dbReference>
<reference evidence="1 2" key="1">
    <citation type="submission" date="2019-07" db="EMBL/GenBank/DDBJ databases">
        <authorList>
            <person name="Jastrzebski P J."/>
            <person name="Paukszto L."/>
            <person name="Jastrzebski P J."/>
        </authorList>
    </citation>
    <scope>NUCLEOTIDE SEQUENCE [LARGE SCALE GENOMIC DNA]</scope>
    <source>
        <strain evidence="1 2">WMS-il1</strain>
    </source>
</reference>
<sequence>MEENTGKSEPIDPIFVENLDHLTCKVTKDICRRILEENKEETFGTACLLNR</sequence>
<evidence type="ECO:0000313" key="2">
    <source>
        <dbReference type="Proteomes" id="UP000321570"/>
    </source>
</evidence>
<gene>
    <name evidence="1" type="ORF">WMSIL1_LOCUS6292</name>
</gene>
<keyword evidence="2" id="KW-1185">Reference proteome</keyword>
<feature type="non-terminal residue" evidence="1">
    <location>
        <position position="51"/>
    </location>
</feature>
<evidence type="ECO:0000313" key="1">
    <source>
        <dbReference type="EMBL" id="VUZ47049.1"/>
    </source>
</evidence>
<protein>
    <submittedName>
        <fullName evidence="1">Uncharacterized protein</fullName>
    </submittedName>
</protein>
<dbReference type="AlphaFoldDB" id="A0A564YJD0"/>
<name>A0A564YJD0_HYMDI</name>
<accession>A0A564YJD0</accession>
<dbReference type="EMBL" id="CABIJS010000222">
    <property type="protein sequence ID" value="VUZ47049.1"/>
    <property type="molecule type" value="Genomic_DNA"/>
</dbReference>
<proteinExistence type="predicted"/>